<dbReference type="AlphaFoldDB" id="A0A0C3D4C7"/>
<feature type="region of interest" description="Disordered" evidence="1">
    <location>
        <begin position="143"/>
        <end position="170"/>
    </location>
</feature>
<dbReference type="InParanoid" id="A0A0C3D4C7"/>
<dbReference type="PANTHER" id="PTHR42084">
    <property type="entry name" value="YALI0E26631P"/>
    <property type="match status" value="1"/>
</dbReference>
<proteinExistence type="predicted"/>
<evidence type="ECO:0000256" key="1">
    <source>
        <dbReference type="SAM" id="MobiDB-lite"/>
    </source>
</evidence>
<gene>
    <name evidence="2" type="ORF">OIDMADRAFT_113386</name>
</gene>
<dbReference type="OrthoDB" id="5420391at2759"/>
<dbReference type="EMBL" id="KN832871">
    <property type="protein sequence ID" value="KIN06124.1"/>
    <property type="molecule type" value="Genomic_DNA"/>
</dbReference>
<protein>
    <submittedName>
        <fullName evidence="2">Uncharacterized protein</fullName>
    </submittedName>
</protein>
<name>A0A0C3D4C7_OIDMZ</name>
<organism evidence="2 3">
    <name type="scientific">Oidiodendron maius (strain Zn)</name>
    <dbReference type="NCBI Taxonomy" id="913774"/>
    <lineage>
        <taxon>Eukaryota</taxon>
        <taxon>Fungi</taxon>
        <taxon>Dikarya</taxon>
        <taxon>Ascomycota</taxon>
        <taxon>Pezizomycotina</taxon>
        <taxon>Leotiomycetes</taxon>
        <taxon>Leotiomycetes incertae sedis</taxon>
        <taxon>Myxotrichaceae</taxon>
        <taxon>Oidiodendron</taxon>
    </lineage>
</organism>
<dbReference type="HOGENOM" id="CLU_022340_2_0_1"/>
<reference evidence="2 3" key="1">
    <citation type="submission" date="2014-04" db="EMBL/GenBank/DDBJ databases">
        <authorList>
            <consortium name="DOE Joint Genome Institute"/>
            <person name="Kuo A."/>
            <person name="Martino E."/>
            <person name="Perotto S."/>
            <person name="Kohler A."/>
            <person name="Nagy L.G."/>
            <person name="Floudas D."/>
            <person name="Copeland A."/>
            <person name="Barry K.W."/>
            <person name="Cichocki N."/>
            <person name="Veneault-Fourrey C."/>
            <person name="LaButti K."/>
            <person name="Lindquist E.A."/>
            <person name="Lipzen A."/>
            <person name="Lundell T."/>
            <person name="Morin E."/>
            <person name="Murat C."/>
            <person name="Sun H."/>
            <person name="Tunlid A."/>
            <person name="Henrissat B."/>
            <person name="Grigoriev I.V."/>
            <person name="Hibbett D.S."/>
            <person name="Martin F."/>
            <person name="Nordberg H.P."/>
            <person name="Cantor M.N."/>
            <person name="Hua S.X."/>
        </authorList>
    </citation>
    <scope>NUCLEOTIDE SEQUENCE [LARGE SCALE GENOMIC DNA]</scope>
    <source>
        <strain evidence="2 3">Zn</strain>
    </source>
</reference>
<dbReference type="PANTHER" id="PTHR42084:SF1">
    <property type="entry name" value="SERINE_THREONINE-PROTEIN KINASE PPK6"/>
    <property type="match status" value="1"/>
</dbReference>
<evidence type="ECO:0000313" key="2">
    <source>
        <dbReference type="EMBL" id="KIN06124.1"/>
    </source>
</evidence>
<sequence length="575" mass="62612">MSSDLLAEFDSFYRAPQDAKSNLTPASNDLYILGGNTSTGKSEGQSGFPQWQSAQKSNNDIWGGMNSFQPASNPQPSAATQSDIWGSLGSLQQQKQPPPAGRNSGFGNAEFTMNNQRRNISQSNSGAMQRPSFDMLSSNIAPVSQSTLPNTSSATRLQLSQPSTTKNSSFGDILFDATEEQAPEVDDDDEFGEFETVTSEPLQTGPPIQSYGMFETAPIQSGTSVNQKDMSFLPANYGHGIMSFPPMSKPASLQQSTPFANADHATGRAPKPIQNEKPKSATSVAVRPDVEVKNSIPTTSQALSIQATEQVDDEWGDFSPETPATASAKVSFGVKTDAWAWDPMEKPTEPVRTLVDAAPPTNIPPPSVFLSMFPILFDLPQTKLFTPVAGQTFSLKNRILSDPSTIEFLRAYLLIATVAGRILAGRRLRWKRDTILAQSMRIGPATAGGKGGMKLTGVDKAEITREDREAAEVARVWKDQVGRLRSAVAVSNSSTQDSSRHLAIPDVSENIHVKIQQGAVTAPKPCLICGLKREERANKVDVDVEDSFGEWWVDHWGHRTCRNFWLENESKLKSR</sequence>
<evidence type="ECO:0000313" key="3">
    <source>
        <dbReference type="Proteomes" id="UP000054321"/>
    </source>
</evidence>
<feature type="compositionally biased region" description="Polar residues" evidence="1">
    <location>
        <begin position="35"/>
        <end position="95"/>
    </location>
</feature>
<dbReference type="Proteomes" id="UP000054321">
    <property type="component" value="Unassembled WGS sequence"/>
</dbReference>
<feature type="region of interest" description="Disordered" evidence="1">
    <location>
        <begin position="14"/>
        <end position="110"/>
    </location>
</feature>
<accession>A0A0C3D4C7</accession>
<dbReference type="STRING" id="913774.A0A0C3D4C7"/>
<feature type="region of interest" description="Disordered" evidence="1">
    <location>
        <begin position="249"/>
        <end position="284"/>
    </location>
</feature>
<keyword evidence="3" id="KW-1185">Reference proteome</keyword>
<reference evidence="3" key="2">
    <citation type="submission" date="2015-01" db="EMBL/GenBank/DDBJ databases">
        <title>Evolutionary Origins and Diversification of the Mycorrhizal Mutualists.</title>
        <authorList>
            <consortium name="DOE Joint Genome Institute"/>
            <consortium name="Mycorrhizal Genomics Consortium"/>
            <person name="Kohler A."/>
            <person name="Kuo A."/>
            <person name="Nagy L.G."/>
            <person name="Floudas D."/>
            <person name="Copeland A."/>
            <person name="Barry K.W."/>
            <person name="Cichocki N."/>
            <person name="Veneault-Fourrey C."/>
            <person name="LaButti K."/>
            <person name="Lindquist E.A."/>
            <person name="Lipzen A."/>
            <person name="Lundell T."/>
            <person name="Morin E."/>
            <person name="Murat C."/>
            <person name="Riley R."/>
            <person name="Ohm R."/>
            <person name="Sun H."/>
            <person name="Tunlid A."/>
            <person name="Henrissat B."/>
            <person name="Grigoriev I.V."/>
            <person name="Hibbett D.S."/>
            <person name="Martin F."/>
        </authorList>
    </citation>
    <scope>NUCLEOTIDE SEQUENCE [LARGE SCALE GENOMIC DNA]</scope>
    <source>
        <strain evidence="3">Zn</strain>
    </source>
</reference>